<comment type="caution">
    <text evidence="2">The sequence shown here is derived from an EMBL/GenBank/DDBJ whole genome shotgun (WGS) entry which is preliminary data.</text>
</comment>
<feature type="region of interest" description="Disordered" evidence="1">
    <location>
        <begin position="207"/>
        <end position="235"/>
    </location>
</feature>
<protein>
    <submittedName>
        <fullName evidence="2">Uncharacterized protein</fullName>
    </submittedName>
</protein>
<name>A0A813QUN5_ADIRI</name>
<gene>
    <name evidence="2" type="ORF">EDS130_LOCUS3371</name>
    <name evidence="3" type="ORF">XAT740_LOCUS4636</name>
</gene>
<dbReference type="Proteomes" id="UP000663828">
    <property type="component" value="Unassembled WGS sequence"/>
</dbReference>
<dbReference type="EMBL" id="CAJNOR010000192">
    <property type="protein sequence ID" value="CAF0834505.1"/>
    <property type="molecule type" value="Genomic_DNA"/>
</dbReference>
<dbReference type="AlphaFoldDB" id="A0A813QUN5"/>
<feature type="region of interest" description="Disordered" evidence="1">
    <location>
        <begin position="132"/>
        <end position="157"/>
    </location>
</feature>
<accession>A0A813QUN5</accession>
<feature type="compositionally biased region" description="Polar residues" evidence="1">
    <location>
        <begin position="9"/>
        <end position="27"/>
    </location>
</feature>
<dbReference type="OrthoDB" id="10028639at2759"/>
<reference evidence="2" key="1">
    <citation type="submission" date="2021-02" db="EMBL/GenBank/DDBJ databases">
        <authorList>
            <person name="Nowell W R."/>
        </authorList>
    </citation>
    <scope>NUCLEOTIDE SEQUENCE</scope>
</reference>
<feature type="compositionally biased region" description="Polar residues" evidence="1">
    <location>
        <begin position="207"/>
        <end position="218"/>
    </location>
</feature>
<feature type="region of interest" description="Disordered" evidence="1">
    <location>
        <begin position="1"/>
        <end position="39"/>
    </location>
</feature>
<evidence type="ECO:0000313" key="3">
    <source>
        <dbReference type="EMBL" id="CAF0834505.1"/>
    </source>
</evidence>
<evidence type="ECO:0000256" key="1">
    <source>
        <dbReference type="SAM" id="MobiDB-lite"/>
    </source>
</evidence>
<feature type="compositionally biased region" description="Polar residues" evidence="1">
    <location>
        <begin position="142"/>
        <end position="157"/>
    </location>
</feature>
<dbReference type="EMBL" id="CAJNOJ010000008">
    <property type="protein sequence ID" value="CAF0772078.1"/>
    <property type="molecule type" value="Genomic_DNA"/>
</dbReference>
<evidence type="ECO:0000313" key="2">
    <source>
        <dbReference type="EMBL" id="CAF0772078.1"/>
    </source>
</evidence>
<dbReference type="Proteomes" id="UP000663852">
    <property type="component" value="Unassembled WGS sequence"/>
</dbReference>
<sequence length="332" mass="37704">MEHEVNDNEVISDSQSFSLTRPSSAASSDMPKVNLRSRRNSLIKRQSTTIDVNDTSLLETKQTPIKVIVVNGKCSQNFKTTLEDCVEDCILEYPQEQNSVYVSKPGQTIQIPTGNNRTSNILLREHSATARLSAKSSRRRNSINQYNSQQAPGSARTNVSNNVALPSIALAAITSARIRHQIGQQKCHLVEDISEEQLHVTQIPTTPLIEPNTNQSEQDSIHPDETISPSPSPEIIILSSPSYQRTKRALSYRERQKTYLLSDLVMLGPERYTHVFNLPRYQSRLRPRNENLSELDRVKQDLFHRYLWTQNPQVSCRIRPATNYSRRATLVI</sequence>
<evidence type="ECO:0000313" key="4">
    <source>
        <dbReference type="Proteomes" id="UP000663828"/>
    </source>
</evidence>
<keyword evidence="4" id="KW-1185">Reference proteome</keyword>
<proteinExistence type="predicted"/>
<evidence type="ECO:0000313" key="5">
    <source>
        <dbReference type="Proteomes" id="UP000663852"/>
    </source>
</evidence>
<organism evidence="2 5">
    <name type="scientific">Adineta ricciae</name>
    <name type="common">Rotifer</name>
    <dbReference type="NCBI Taxonomy" id="249248"/>
    <lineage>
        <taxon>Eukaryota</taxon>
        <taxon>Metazoa</taxon>
        <taxon>Spiralia</taxon>
        <taxon>Gnathifera</taxon>
        <taxon>Rotifera</taxon>
        <taxon>Eurotatoria</taxon>
        <taxon>Bdelloidea</taxon>
        <taxon>Adinetida</taxon>
        <taxon>Adinetidae</taxon>
        <taxon>Adineta</taxon>
    </lineage>
</organism>